<comment type="similarity">
    <text evidence="1">Belongs to the DprA/Smf family.</text>
</comment>
<dbReference type="Pfam" id="PF02481">
    <property type="entry name" value="DNA_processg_A"/>
    <property type="match status" value="1"/>
</dbReference>
<reference evidence="5 6" key="1">
    <citation type="submission" date="2023-04" db="EMBL/GenBank/DDBJ databases">
        <authorList>
            <person name="Hsu D."/>
        </authorList>
    </citation>
    <scope>NUCLEOTIDE SEQUENCE [LARGE SCALE GENOMIC DNA]</scope>
    <source>
        <strain evidence="5 6">MK1</strain>
    </source>
</reference>
<sequence length="360" mass="39033">MKDICWLGLSQVPGFGPRSLKQLLQEFSSVEELWTCSAELLRQTAISQAQIETFLQFRKNFDPHRETALLLENGIYFIHLDHPDYPERLTWLYDPPLVLYYRGDITILKDETIGVVGSRRATAYGAKVAYNLASDLASSGLVIVSGMARGIDTAAHKGALGAQGKTVAVLGSGVDICYPKQNKEIYQEICTKGLVISEFPPNTPPEARNFPIRNRVISGLSSGVVVVEAAEKSGSLITADLALEQGKDVFAVPGPVNSANSVGTNRLLKQGALLVEDADDVLNQLGFSSGLWKNNAPGKKGVLLTAEEEEIISLLCGGPIHLEQLAGDIGHSMERLQSLLLFLEVKGLVKKLPGSYYQAI</sequence>
<feature type="domain" description="Smf/DprA SAM" evidence="4">
    <location>
        <begin position="5"/>
        <end position="58"/>
    </location>
</feature>
<dbReference type="AlphaFoldDB" id="A0AAU0UN73"/>
<feature type="domain" description="Smf/DprA SLOG" evidence="2">
    <location>
        <begin position="77"/>
        <end position="285"/>
    </location>
</feature>
<dbReference type="Pfam" id="PF25317">
    <property type="entry name" value="SAM_SMF"/>
    <property type="match status" value="1"/>
</dbReference>
<evidence type="ECO:0000313" key="5">
    <source>
        <dbReference type="EMBL" id="WRO22239.1"/>
    </source>
</evidence>
<dbReference type="KEGG" id="dbc:MFMK1_002064"/>
<dbReference type="Proteomes" id="UP001329915">
    <property type="component" value="Chromosome"/>
</dbReference>
<dbReference type="InterPro" id="IPR057666">
    <property type="entry name" value="DrpA_SLOG"/>
</dbReference>
<feature type="domain" description="DprA winged helix" evidence="3">
    <location>
        <begin position="304"/>
        <end position="354"/>
    </location>
</feature>
<evidence type="ECO:0000256" key="1">
    <source>
        <dbReference type="ARBA" id="ARBA00006525"/>
    </source>
</evidence>
<accession>A0AAU0UN73</accession>
<evidence type="ECO:0000259" key="2">
    <source>
        <dbReference type="Pfam" id="PF02481"/>
    </source>
</evidence>
<keyword evidence="6" id="KW-1185">Reference proteome</keyword>
<dbReference type="RefSeq" id="WP_366921656.1">
    <property type="nucleotide sequence ID" value="NZ_CP121694.1"/>
</dbReference>
<evidence type="ECO:0000313" key="6">
    <source>
        <dbReference type="Proteomes" id="UP001329915"/>
    </source>
</evidence>
<protein>
    <submittedName>
        <fullName evidence="5">DNA-processing protein DprA</fullName>
    </submittedName>
</protein>
<dbReference type="GO" id="GO:0009294">
    <property type="term" value="P:DNA-mediated transformation"/>
    <property type="evidence" value="ECO:0007669"/>
    <property type="project" value="InterPro"/>
</dbReference>
<organism evidence="5 6">
    <name type="scientific">Metallumcola ferriviriculae</name>
    <dbReference type="NCBI Taxonomy" id="3039180"/>
    <lineage>
        <taxon>Bacteria</taxon>
        <taxon>Bacillati</taxon>
        <taxon>Bacillota</taxon>
        <taxon>Clostridia</taxon>
        <taxon>Neomoorellales</taxon>
        <taxon>Desulfitibacteraceae</taxon>
        <taxon>Metallumcola</taxon>
    </lineage>
</organism>
<proteinExistence type="inferred from homology"/>
<name>A0AAU0UN73_9FIRM</name>
<dbReference type="NCBIfam" id="TIGR00732">
    <property type="entry name" value="dprA"/>
    <property type="match status" value="1"/>
</dbReference>
<dbReference type="InterPro" id="IPR003488">
    <property type="entry name" value="DprA"/>
</dbReference>
<dbReference type="EMBL" id="CP121694">
    <property type="protein sequence ID" value="WRO22239.1"/>
    <property type="molecule type" value="Genomic_DNA"/>
</dbReference>
<dbReference type="Gene3D" id="3.40.50.450">
    <property type="match status" value="1"/>
</dbReference>
<gene>
    <name evidence="5" type="primary">dprA</name>
    <name evidence="5" type="ORF">MFMK1_002064</name>
</gene>
<dbReference type="PANTHER" id="PTHR43022:SF1">
    <property type="entry name" value="PROTEIN SMF"/>
    <property type="match status" value="1"/>
</dbReference>
<evidence type="ECO:0000259" key="4">
    <source>
        <dbReference type="Pfam" id="PF25317"/>
    </source>
</evidence>
<dbReference type="Pfam" id="PF17782">
    <property type="entry name" value="WHD_DprA"/>
    <property type="match status" value="1"/>
</dbReference>
<dbReference type="InterPro" id="IPR041614">
    <property type="entry name" value="DprA_WH"/>
</dbReference>
<dbReference type="SUPFAM" id="SSF102405">
    <property type="entry name" value="MCP/YpsA-like"/>
    <property type="match status" value="1"/>
</dbReference>
<dbReference type="PANTHER" id="PTHR43022">
    <property type="entry name" value="PROTEIN SMF"/>
    <property type="match status" value="1"/>
</dbReference>
<dbReference type="InterPro" id="IPR057338">
    <property type="entry name" value="DprA_SAM"/>
</dbReference>
<evidence type="ECO:0000259" key="3">
    <source>
        <dbReference type="Pfam" id="PF17782"/>
    </source>
</evidence>